<keyword evidence="1" id="KW-1133">Transmembrane helix</keyword>
<keyword evidence="1" id="KW-0812">Transmembrane</keyword>
<accession>A0A4Y2F0V5</accession>
<name>A0A4Y2F0V5_ARAVE</name>
<dbReference type="EMBL" id="BGPR01000768">
    <property type="protein sequence ID" value="GBM34741.1"/>
    <property type="molecule type" value="Genomic_DNA"/>
</dbReference>
<reference evidence="2 3" key="1">
    <citation type="journal article" date="2019" name="Sci. Rep.">
        <title>Orb-weaving spider Araneus ventricosus genome elucidates the spidroin gene catalogue.</title>
        <authorList>
            <person name="Kono N."/>
            <person name="Nakamura H."/>
            <person name="Ohtoshi R."/>
            <person name="Moran D.A.P."/>
            <person name="Shinohara A."/>
            <person name="Yoshida Y."/>
            <person name="Fujiwara M."/>
            <person name="Mori M."/>
            <person name="Tomita M."/>
            <person name="Arakawa K."/>
        </authorList>
    </citation>
    <scope>NUCLEOTIDE SEQUENCE [LARGE SCALE GENOMIC DNA]</scope>
</reference>
<dbReference type="Proteomes" id="UP000499080">
    <property type="component" value="Unassembled WGS sequence"/>
</dbReference>
<keyword evidence="1" id="KW-0472">Membrane</keyword>
<organism evidence="2 3">
    <name type="scientific">Araneus ventricosus</name>
    <name type="common">Orbweaver spider</name>
    <name type="synonym">Epeira ventricosa</name>
    <dbReference type="NCBI Taxonomy" id="182803"/>
    <lineage>
        <taxon>Eukaryota</taxon>
        <taxon>Metazoa</taxon>
        <taxon>Ecdysozoa</taxon>
        <taxon>Arthropoda</taxon>
        <taxon>Chelicerata</taxon>
        <taxon>Arachnida</taxon>
        <taxon>Araneae</taxon>
        <taxon>Araneomorphae</taxon>
        <taxon>Entelegynae</taxon>
        <taxon>Araneoidea</taxon>
        <taxon>Araneidae</taxon>
        <taxon>Araneus</taxon>
    </lineage>
</organism>
<proteinExistence type="predicted"/>
<evidence type="ECO:0000256" key="1">
    <source>
        <dbReference type="SAM" id="Phobius"/>
    </source>
</evidence>
<feature type="transmembrane region" description="Helical" evidence="1">
    <location>
        <begin position="116"/>
        <end position="135"/>
    </location>
</feature>
<comment type="caution">
    <text evidence="2">The sequence shown here is derived from an EMBL/GenBank/DDBJ whole genome shotgun (WGS) entry which is preliminary data.</text>
</comment>
<dbReference type="AlphaFoldDB" id="A0A4Y2F0V5"/>
<protein>
    <submittedName>
        <fullName evidence="2">Uncharacterized protein</fullName>
    </submittedName>
</protein>
<gene>
    <name evidence="2" type="ORF">AVEN_208901_1</name>
</gene>
<keyword evidence="3" id="KW-1185">Reference proteome</keyword>
<evidence type="ECO:0000313" key="2">
    <source>
        <dbReference type="EMBL" id="GBM34741.1"/>
    </source>
</evidence>
<sequence>MSFTEVPKFVLRQGSKSQNSTHSLPPPLWRLHHISPSQARHSSALHSIPFAPRLVFFPIHSSRKMRHVVHGGSEVCFETRLKVAEFYPLTSSSPYAGDFEFHFYLRRDVSIVRWRVFFNAFVPIGIINFYCWVLRTNSLAISKSVSVAGIGMSSSMAIHSSYSSFCIPSGGSMKLTDGHVPAC</sequence>
<evidence type="ECO:0000313" key="3">
    <source>
        <dbReference type="Proteomes" id="UP000499080"/>
    </source>
</evidence>